<organism evidence="1">
    <name type="scientific">Tetraselmis sp. GSL018</name>
    <dbReference type="NCBI Taxonomy" id="582737"/>
    <lineage>
        <taxon>Eukaryota</taxon>
        <taxon>Viridiplantae</taxon>
        <taxon>Chlorophyta</taxon>
        <taxon>core chlorophytes</taxon>
        <taxon>Chlorodendrophyceae</taxon>
        <taxon>Chlorodendrales</taxon>
        <taxon>Chlorodendraceae</taxon>
        <taxon>Tetraselmis</taxon>
    </lineage>
</organism>
<accession>A0A061QV23</accession>
<evidence type="ECO:0000313" key="1">
    <source>
        <dbReference type="EMBL" id="JAC62141.1"/>
    </source>
</evidence>
<sequence length="188" mass="20827">GRDGVSTGIGPQWSHQFTRGYPHVAAGLDELASGTEVVHSHERLKCVPAKLPGLGSPGGNRRTIPDELEMCLAQDEVVPHVHVGNPGGVAQRDTRQTRVRRVTRFEVPQAAIQNELKHIGVAVFAHEEDGDVVQNFEGVFETQFHIEFGIVEFAFILREQGQKPLEHFQRGTLAIFRKILLLLIVTKS</sequence>
<protein>
    <submittedName>
        <fullName evidence="1">Uncharacterized protein</fullName>
    </submittedName>
</protein>
<proteinExistence type="predicted"/>
<dbReference type="AlphaFoldDB" id="A0A061QV23"/>
<feature type="non-terminal residue" evidence="1">
    <location>
        <position position="1"/>
    </location>
</feature>
<name>A0A061QV23_9CHLO</name>
<reference evidence="1" key="1">
    <citation type="submission" date="2014-05" db="EMBL/GenBank/DDBJ databases">
        <title>The transcriptome of the halophilic microalga Tetraselmis sp. GSL018 isolated from the Great Salt Lake, Utah.</title>
        <authorList>
            <person name="Jinkerson R.E."/>
            <person name="D'Adamo S."/>
            <person name="Posewitz M.C."/>
        </authorList>
    </citation>
    <scope>NUCLEOTIDE SEQUENCE</scope>
    <source>
        <strain evidence="1">GSL018</strain>
    </source>
</reference>
<dbReference type="EMBL" id="GBEZ01024892">
    <property type="protein sequence ID" value="JAC62141.1"/>
    <property type="molecule type" value="Transcribed_RNA"/>
</dbReference>
<gene>
    <name evidence="1" type="ORF">TSPGSL018_24176</name>
</gene>